<dbReference type="Proteomes" id="UP000799778">
    <property type="component" value="Unassembled WGS sequence"/>
</dbReference>
<proteinExistence type="predicted"/>
<protein>
    <recommendedName>
        <fullName evidence="1">C2H2-type domain-containing protein</fullName>
    </recommendedName>
</protein>
<dbReference type="RefSeq" id="XP_033390638.1">
    <property type="nucleotide sequence ID" value="XM_033530802.1"/>
</dbReference>
<evidence type="ECO:0000313" key="3">
    <source>
        <dbReference type="Proteomes" id="UP000799778"/>
    </source>
</evidence>
<dbReference type="EMBL" id="ML978066">
    <property type="protein sequence ID" value="KAF2022299.1"/>
    <property type="molecule type" value="Genomic_DNA"/>
</dbReference>
<dbReference type="InterPro" id="IPR013087">
    <property type="entry name" value="Znf_C2H2_type"/>
</dbReference>
<evidence type="ECO:0000313" key="2">
    <source>
        <dbReference type="EMBL" id="KAF2022299.1"/>
    </source>
</evidence>
<feature type="domain" description="C2H2-type" evidence="1">
    <location>
        <begin position="256"/>
        <end position="278"/>
    </location>
</feature>
<gene>
    <name evidence="2" type="ORF">BU24DRAFT_447106</name>
</gene>
<reference evidence="2" key="1">
    <citation type="journal article" date="2020" name="Stud. Mycol.">
        <title>101 Dothideomycetes genomes: a test case for predicting lifestyles and emergence of pathogens.</title>
        <authorList>
            <person name="Haridas S."/>
            <person name="Albert R."/>
            <person name="Binder M."/>
            <person name="Bloem J."/>
            <person name="Labutti K."/>
            <person name="Salamov A."/>
            <person name="Andreopoulos B."/>
            <person name="Baker S."/>
            <person name="Barry K."/>
            <person name="Bills G."/>
            <person name="Bluhm B."/>
            <person name="Cannon C."/>
            <person name="Castanera R."/>
            <person name="Culley D."/>
            <person name="Daum C."/>
            <person name="Ezra D."/>
            <person name="Gonzalez J."/>
            <person name="Henrissat B."/>
            <person name="Kuo A."/>
            <person name="Liang C."/>
            <person name="Lipzen A."/>
            <person name="Lutzoni F."/>
            <person name="Magnuson J."/>
            <person name="Mondo S."/>
            <person name="Nolan M."/>
            <person name="Ohm R."/>
            <person name="Pangilinan J."/>
            <person name="Park H.-J."/>
            <person name="Ramirez L."/>
            <person name="Alfaro M."/>
            <person name="Sun H."/>
            <person name="Tritt A."/>
            <person name="Yoshinaga Y."/>
            <person name="Zwiers L.-H."/>
            <person name="Turgeon B."/>
            <person name="Goodwin S."/>
            <person name="Spatafora J."/>
            <person name="Crous P."/>
            <person name="Grigoriev I."/>
        </authorList>
    </citation>
    <scope>NUCLEOTIDE SEQUENCE</scope>
    <source>
        <strain evidence="2">CBS 175.79</strain>
    </source>
</reference>
<dbReference type="AlphaFoldDB" id="A0A6A5YAC4"/>
<dbReference type="OrthoDB" id="5397557at2759"/>
<name>A0A6A5YAC4_9PLEO</name>
<organism evidence="2 3">
    <name type="scientific">Aaosphaeria arxii CBS 175.79</name>
    <dbReference type="NCBI Taxonomy" id="1450172"/>
    <lineage>
        <taxon>Eukaryota</taxon>
        <taxon>Fungi</taxon>
        <taxon>Dikarya</taxon>
        <taxon>Ascomycota</taxon>
        <taxon>Pezizomycotina</taxon>
        <taxon>Dothideomycetes</taxon>
        <taxon>Pleosporomycetidae</taxon>
        <taxon>Pleosporales</taxon>
        <taxon>Pleosporales incertae sedis</taxon>
        <taxon>Aaosphaeria</taxon>
    </lineage>
</organism>
<evidence type="ECO:0000259" key="1">
    <source>
        <dbReference type="PROSITE" id="PS00028"/>
    </source>
</evidence>
<keyword evidence="3" id="KW-1185">Reference proteome</keyword>
<dbReference type="PROSITE" id="PS00028">
    <property type="entry name" value="ZINC_FINGER_C2H2_1"/>
    <property type="match status" value="1"/>
</dbReference>
<accession>A0A6A5YAC4</accession>
<dbReference type="GeneID" id="54288199"/>
<sequence length="514" mass="59728">MDEAFELGPSYQSGGRSTHSLPYIMRASPTHRDEAEKLFWADPETYYIIESPWLLSGGFPADTGNTFSFFPKVQNLEVTFMSERDLIRCNDDDFEIRWDEVRKFWNVLQERFPSVKHVVLNHSHESPERFRDDHSVSIALRALMRTCPQSLDARILIVDDAQSVKNRRAIDGEELMWERPLYQYGADGQWKKLAPYWQRTTILMPLKGFRGPAGLFESERYQGKRLWYQLIAVDVLAIEALDRYHFDEGRSIPFDCPVVDCDAHFDKAGQWMLHSITHDIKQMDWHWVNVLPGEVRSVFDARKKDLAEKRERTNGSVGLHELYNNRGSEERMELEKAMIHQLENDEDWYTGQQDVRESTLYENFEAEMTPWCCEDDTGLLGSANLGISQVQPTQKGGHSSSTLLSPVQTTFFQYESFLLSSTLLGFARAEFILWPARIPVPIFLLDYWPVSAFTGLSGVLYGNYREKKVATAILTERRERIGRDIERIRRDIEGVKGDMEVLEELERILGWWTK</sequence>